<evidence type="ECO:0000256" key="11">
    <source>
        <dbReference type="ARBA" id="ARBA00023136"/>
    </source>
</evidence>
<dbReference type="GO" id="GO:0046872">
    <property type="term" value="F:metal ion binding"/>
    <property type="evidence" value="ECO:0007669"/>
    <property type="project" value="UniProtKB-KW"/>
</dbReference>
<dbReference type="Proteomes" id="UP000228921">
    <property type="component" value="Unassembled WGS sequence"/>
</dbReference>
<comment type="subcellular location">
    <subcellularLocation>
        <location evidence="2">Membrane</location>
    </subcellularLocation>
</comment>
<evidence type="ECO:0000259" key="14">
    <source>
        <dbReference type="PROSITE" id="PS51379"/>
    </source>
</evidence>
<comment type="cofactor">
    <cofactor evidence="12">
        <name>[2Fe-2S] cluster</name>
        <dbReference type="ChEBI" id="CHEBI:190135"/>
    </cofactor>
</comment>
<gene>
    <name evidence="16" type="ORF">CUN51_08065</name>
</gene>
<dbReference type="Pfam" id="PF13510">
    <property type="entry name" value="Fer2_4"/>
    <property type="match status" value="1"/>
</dbReference>
<keyword evidence="16" id="KW-0371">Homeobox</keyword>
<keyword evidence="4" id="KW-0004">4Fe-4S</keyword>
<comment type="similarity">
    <text evidence="3">Belongs to the complex I 75 kDa subunit family.</text>
</comment>
<dbReference type="FunFam" id="3.30.70.20:FF:000002">
    <property type="entry name" value="NADH-ubiquinone oxidoreductase 75 kDa subunit"/>
    <property type="match status" value="1"/>
</dbReference>
<dbReference type="Gene3D" id="3.30.70.20">
    <property type="match status" value="1"/>
</dbReference>
<dbReference type="CDD" id="cd00207">
    <property type="entry name" value="fer2"/>
    <property type="match status" value="1"/>
</dbReference>
<feature type="domain" description="2Fe-2S ferredoxin-type" evidence="13">
    <location>
        <begin position="3"/>
        <end position="81"/>
    </location>
</feature>
<evidence type="ECO:0000256" key="7">
    <source>
        <dbReference type="ARBA" id="ARBA00022967"/>
    </source>
</evidence>
<dbReference type="Pfam" id="PF22117">
    <property type="entry name" value="Fer4_Nqo3"/>
    <property type="match status" value="1"/>
</dbReference>
<dbReference type="PROSITE" id="PS00198">
    <property type="entry name" value="4FE4S_FER_1"/>
    <property type="match status" value="1"/>
</dbReference>
<dbReference type="InterPro" id="IPR001041">
    <property type="entry name" value="2Fe-2S_ferredoxin-type"/>
</dbReference>
<dbReference type="InterPro" id="IPR019574">
    <property type="entry name" value="NADH_UbQ_OxRdtase_Gsu_4Fe4S-bd"/>
</dbReference>
<dbReference type="Gene3D" id="3.10.20.740">
    <property type="match status" value="1"/>
</dbReference>
<evidence type="ECO:0000256" key="9">
    <source>
        <dbReference type="ARBA" id="ARBA00023014"/>
    </source>
</evidence>
<evidence type="ECO:0000313" key="17">
    <source>
        <dbReference type="Proteomes" id="UP000228921"/>
    </source>
</evidence>
<proteinExistence type="inferred from homology"/>
<dbReference type="GO" id="GO:0016491">
    <property type="term" value="F:oxidoreductase activity"/>
    <property type="evidence" value="ECO:0007669"/>
    <property type="project" value="InterPro"/>
</dbReference>
<dbReference type="InterPro" id="IPR016214">
    <property type="entry name" value="NAD-red_Hydgase_HoxS_gsu"/>
</dbReference>
<dbReference type="InterPro" id="IPR017896">
    <property type="entry name" value="4Fe4S_Fe-S-bd"/>
</dbReference>
<evidence type="ECO:0000256" key="10">
    <source>
        <dbReference type="ARBA" id="ARBA00023027"/>
    </source>
</evidence>
<dbReference type="GO" id="GO:0051539">
    <property type="term" value="F:4 iron, 4 sulfur cluster binding"/>
    <property type="evidence" value="ECO:0007669"/>
    <property type="project" value="UniProtKB-KW"/>
</dbReference>
<keyword evidence="5" id="KW-0001">2Fe-2S</keyword>
<dbReference type="InterPro" id="IPR054351">
    <property type="entry name" value="NADH_UbQ_OxRdtase_ferredoxin"/>
</dbReference>
<dbReference type="Pfam" id="PF10588">
    <property type="entry name" value="NADH-G_4Fe-4S_3"/>
    <property type="match status" value="1"/>
</dbReference>
<keyword evidence="7" id="KW-1278">Translocase</keyword>
<keyword evidence="10" id="KW-0520">NAD</keyword>
<evidence type="ECO:0000256" key="6">
    <source>
        <dbReference type="ARBA" id="ARBA00022723"/>
    </source>
</evidence>
<keyword evidence="8" id="KW-0408">Iron</keyword>
<protein>
    <submittedName>
        <fullName evidence="16">Bidirectional hydrogenase complex protein HoxU</fullName>
    </submittedName>
</protein>
<comment type="cofactor">
    <cofactor evidence="1">
        <name>[4Fe-4S] cluster</name>
        <dbReference type="ChEBI" id="CHEBI:49883"/>
    </cofactor>
</comment>
<dbReference type="InterPro" id="IPR036010">
    <property type="entry name" value="2Fe-2S_ferredoxin-like_sf"/>
</dbReference>
<evidence type="ECO:0000256" key="4">
    <source>
        <dbReference type="ARBA" id="ARBA00022485"/>
    </source>
</evidence>
<dbReference type="GO" id="GO:0003677">
    <property type="term" value="F:DNA binding"/>
    <property type="evidence" value="ECO:0007669"/>
    <property type="project" value="UniProtKB-KW"/>
</dbReference>
<accession>A0A2M8NYH5</accession>
<dbReference type="PROSITE" id="PS51379">
    <property type="entry name" value="4FE4S_FER_2"/>
    <property type="match status" value="2"/>
</dbReference>
<dbReference type="GO" id="GO:0051537">
    <property type="term" value="F:2 iron, 2 sulfur cluster binding"/>
    <property type="evidence" value="ECO:0007669"/>
    <property type="project" value="UniProtKB-KW"/>
</dbReference>
<sequence>MSRVVTLKINGQDVSGREDETILQVARENGIEIPTLCHLDGLSDVGACRLCLVEVTGVSRLLPACVTRVSEGMEVNTESERLQRYRRMIVELLFSEGNHICPVCVSNGHCELQDMAVRLRLDHIGMPYRFPVRQVDASHARYGLDPNRCILCTRCVRVCDEIEGAHTWDIMGRGIASQLITDLHMPWGESETCTSCGKCVQVCPTGALFVKGKSVAEMTKRPDFLPYLAMMRNRKNGS</sequence>
<dbReference type="SUPFAM" id="SSF54292">
    <property type="entry name" value="2Fe-2S ferredoxin-like"/>
    <property type="match status" value="1"/>
</dbReference>
<dbReference type="AlphaFoldDB" id="A0A2M8NYH5"/>
<feature type="domain" description="4Fe-4S ferredoxin-type" evidence="14">
    <location>
        <begin position="140"/>
        <end position="171"/>
    </location>
</feature>
<evidence type="ECO:0000259" key="15">
    <source>
        <dbReference type="PROSITE" id="PS51839"/>
    </source>
</evidence>
<dbReference type="PIRSF" id="PIRSF000309">
    <property type="entry name" value="NAD_red_hyd_HoxU"/>
    <property type="match status" value="1"/>
</dbReference>
<evidence type="ECO:0000259" key="13">
    <source>
        <dbReference type="PROSITE" id="PS51085"/>
    </source>
</evidence>
<dbReference type="EMBL" id="PGTK01000011">
    <property type="protein sequence ID" value="PJF30353.1"/>
    <property type="molecule type" value="Genomic_DNA"/>
</dbReference>
<comment type="caution">
    <text evidence="16">The sequence shown here is derived from an EMBL/GenBank/DDBJ whole genome shotgun (WGS) entry which is preliminary data.</text>
</comment>
<dbReference type="GO" id="GO:0016020">
    <property type="term" value="C:membrane"/>
    <property type="evidence" value="ECO:0007669"/>
    <property type="project" value="UniProtKB-SubCell"/>
</dbReference>
<name>A0A2M8NYH5_9CHLR</name>
<evidence type="ECO:0000256" key="1">
    <source>
        <dbReference type="ARBA" id="ARBA00001966"/>
    </source>
</evidence>
<dbReference type="SMART" id="SM00929">
    <property type="entry name" value="NADH-G_4Fe-4S_3"/>
    <property type="match status" value="1"/>
</dbReference>
<dbReference type="PROSITE" id="PS51839">
    <property type="entry name" value="4FE4S_HC3"/>
    <property type="match status" value="1"/>
</dbReference>
<evidence type="ECO:0000256" key="3">
    <source>
        <dbReference type="ARBA" id="ARBA00005404"/>
    </source>
</evidence>
<dbReference type="PANTHER" id="PTHR24960:SF84">
    <property type="entry name" value="HYDROGENASE SUBUNIT"/>
    <property type="match status" value="1"/>
</dbReference>
<dbReference type="InterPro" id="IPR017900">
    <property type="entry name" value="4Fe4S_Fe_S_CS"/>
</dbReference>
<evidence type="ECO:0000256" key="8">
    <source>
        <dbReference type="ARBA" id="ARBA00023004"/>
    </source>
</evidence>
<evidence type="ECO:0000256" key="12">
    <source>
        <dbReference type="ARBA" id="ARBA00034078"/>
    </source>
</evidence>
<evidence type="ECO:0000256" key="5">
    <source>
        <dbReference type="ARBA" id="ARBA00022714"/>
    </source>
</evidence>
<keyword evidence="11" id="KW-0472">Membrane</keyword>
<dbReference type="NCBIfam" id="NF005745">
    <property type="entry name" value="PRK07569.1"/>
    <property type="match status" value="1"/>
</dbReference>
<dbReference type="PROSITE" id="PS51085">
    <property type="entry name" value="2FE2S_FER_2"/>
    <property type="match status" value="1"/>
</dbReference>
<reference evidence="16 17" key="1">
    <citation type="submission" date="2017-11" db="EMBL/GenBank/DDBJ databases">
        <title>Evolution of Phototrophy in the Chloroflexi Phylum Driven by Horizontal Gene Transfer.</title>
        <authorList>
            <person name="Ward L.M."/>
            <person name="Hemp J."/>
            <person name="Shih P.M."/>
            <person name="Mcglynn S.E."/>
            <person name="Fischer W."/>
        </authorList>
    </citation>
    <scope>NUCLEOTIDE SEQUENCE [LARGE SCALE GENOMIC DNA]</scope>
    <source>
        <strain evidence="16">CP2_2F</strain>
    </source>
</reference>
<evidence type="ECO:0000256" key="2">
    <source>
        <dbReference type="ARBA" id="ARBA00004370"/>
    </source>
</evidence>
<feature type="domain" description="4Fe-4S ferredoxin-type" evidence="14">
    <location>
        <begin position="184"/>
        <end position="213"/>
    </location>
</feature>
<keyword evidence="6" id="KW-0479">Metal-binding</keyword>
<dbReference type="FunFam" id="3.10.20.740:FF:000004">
    <property type="entry name" value="NADH-quinone oxidoreductase"/>
    <property type="match status" value="1"/>
</dbReference>
<feature type="domain" description="4Fe-4S His(Cys)3-ligated-type" evidence="15">
    <location>
        <begin position="81"/>
        <end position="120"/>
    </location>
</feature>
<evidence type="ECO:0000313" key="16">
    <source>
        <dbReference type="EMBL" id="PJF30353.1"/>
    </source>
</evidence>
<dbReference type="InterPro" id="IPR050157">
    <property type="entry name" value="PSI_iron-sulfur_center"/>
</dbReference>
<keyword evidence="9" id="KW-0411">Iron-sulfur</keyword>
<dbReference type="SUPFAM" id="SSF54862">
    <property type="entry name" value="4Fe-4S ferredoxins"/>
    <property type="match status" value="1"/>
</dbReference>
<dbReference type="PANTHER" id="PTHR24960">
    <property type="entry name" value="PHOTOSYSTEM I IRON-SULFUR CENTER-RELATED"/>
    <property type="match status" value="1"/>
</dbReference>
<organism evidence="16 17">
    <name type="scientific">Candidatus Thermofonsia Clade 1 bacterium</name>
    <dbReference type="NCBI Taxonomy" id="2364210"/>
    <lineage>
        <taxon>Bacteria</taxon>
        <taxon>Bacillati</taxon>
        <taxon>Chloroflexota</taxon>
        <taxon>Candidatus Thermofontia</taxon>
        <taxon>Candidatus Thermofonsia Clade 1</taxon>
    </lineage>
</organism>